<dbReference type="GO" id="GO:0005829">
    <property type="term" value="C:cytosol"/>
    <property type="evidence" value="ECO:0007669"/>
    <property type="project" value="TreeGrafter"/>
</dbReference>
<keyword evidence="2" id="KW-0315">Glutamine amidotransferase</keyword>
<evidence type="ECO:0000313" key="3">
    <source>
        <dbReference type="Proteomes" id="UP000297693"/>
    </source>
</evidence>
<dbReference type="InterPro" id="IPR044992">
    <property type="entry name" value="ChyE-like"/>
</dbReference>
<sequence>MRALCVRFKDCEGPGIIESVLRENGYRVSFHNAYDLRVQLLPEAHLNFNLIVLLGGPQSVTDPDLDSFFQPYYMLVKNMMANHGRKLIGICLGSQIIAKALGAEVFVGDKGPEVGFSPMKIRDVTHPIFKGINQPEIQAFHLHEDTFSIPKGATHLLESDLYKNQMFAVENKVFAFQAHIEPTLPMLEVWKNVHKDFIAQGNGDFKNLAEKQKEMETSARIIFRNILYT</sequence>
<dbReference type="InterPro" id="IPR017926">
    <property type="entry name" value="GATASE"/>
</dbReference>
<proteinExistence type="predicted"/>
<organism evidence="2 3">
    <name type="scientific">Leptospira ognonensis</name>
    <dbReference type="NCBI Taxonomy" id="2484945"/>
    <lineage>
        <taxon>Bacteria</taxon>
        <taxon>Pseudomonadati</taxon>
        <taxon>Spirochaetota</taxon>
        <taxon>Spirochaetia</taxon>
        <taxon>Leptospirales</taxon>
        <taxon>Leptospiraceae</taxon>
        <taxon>Leptospira</taxon>
    </lineage>
</organism>
<evidence type="ECO:0000313" key="2">
    <source>
        <dbReference type="EMBL" id="TGL60060.1"/>
    </source>
</evidence>
<dbReference type="OrthoDB" id="9813383at2"/>
<dbReference type="Proteomes" id="UP000297693">
    <property type="component" value="Unassembled WGS sequence"/>
</dbReference>
<dbReference type="PANTHER" id="PTHR42695">
    <property type="entry name" value="GLUTAMINE AMIDOTRANSFERASE YLR126C-RELATED"/>
    <property type="match status" value="1"/>
</dbReference>
<dbReference type="CDD" id="cd01741">
    <property type="entry name" value="GATase1_1"/>
    <property type="match status" value="1"/>
</dbReference>
<accession>A0A4R9K4A6</accession>
<feature type="domain" description="Glutamine amidotransferase" evidence="1">
    <location>
        <begin position="18"/>
        <end position="181"/>
    </location>
</feature>
<dbReference type="InterPro" id="IPR029062">
    <property type="entry name" value="Class_I_gatase-like"/>
</dbReference>
<keyword evidence="3" id="KW-1185">Reference proteome</keyword>
<dbReference type="GO" id="GO:0016740">
    <property type="term" value="F:transferase activity"/>
    <property type="evidence" value="ECO:0007669"/>
    <property type="project" value="UniProtKB-KW"/>
</dbReference>
<protein>
    <submittedName>
        <fullName evidence="2">Type 1 glutamine amidotransferase</fullName>
    </submittedName>
</protein>
<keyword evidence="2" id="KW-0808">Transferase</keyword>
<dbReference type="SUPFAM" id="SSF52317">
    <property type="entry name" value="Class I glutamine amidotransferase-like"/>
    <property type="match status" value="1"/>
</dbReference>
<dbReference type="PROSITE" id="PS51273">
    <property type="entry name" value="GATASE_TYPE_1"/>
    <property type="match status" value="1"/>
</dbReference>
<name>A0A4R9K4A6_9LEPT</name>
<evidence type="ECO:0000259" key="1">
    <source>
        <dbReference type="Pfam" id="PF00117"/>
    </source>
</evidence>
<dbReference type="Gene3D" id="3.40.50.880">
    <property type="match status" value="1"/>
</dbReference>
<dbReference type="RefSeq" id="WP_135622987.1">
    <property type="nucleotide sequence ID" value="NZ_RQGD01000022.1"/>
</dbReference>
<comment type="caution">
    <text evidence="2">The sequence shown here is derived from an EMBL/GenBank/DDBJ whole genome shotgun (WGS) entry which is preliminary data.</text>
</comment>
<gene>
    <name evidence="2" type="ORF">EHQ58_06060</name>
</gene>
<reference evidence="2" key="1">
    <citation type="journal article" date="2019" name="PLoS Negl. Trop. Dis.">
        <title>Revisiting the worldwide diversity of Leptospira species in the environment.</title>
        <authorList>
            <person name="Vincent A.T."/>
            <person name="Schiettekatte O."/>
            <person name="Bourhy P."/>
            <person name="Veyrier F.J."/>
            <person name="Picardeau M."/>
        </authorList>
    </citation>
    <scope>NUCLEOTIDE SEQUENCE [LARGE SCALE GENOMIC DNA]</scope>
    <source>
        <strain evidence="2">201702476</strain>
    </source>
</reference>
<dbReference type="PANTHER" id="PTHR42695:SF5">
    <property type="entry name" value="GLUTAMINE AMIDOTRANSFERASE YLR126C-RELATED"/>
    <property type="match status" value="1"/>
</dbReference>
<dbReference type="AlphaFoldDB" id="A0A4R9K4A6"/>
<dbReference type="Pfam" id="PF00117">
    <property type="entry name" value="GATase"/>
    <property type="match status" value="1"/>
</dbReference>
<dbReference type="EMBL" id="RQGD01000022">
    <property type="protein sequence ID" value="TGL60060.1"/>
    <property type="molecule type" value="Genomic_DNA"/>
</dbReference>